<dbReference type="PROSITE" id="PS50249">
    <property type="entry name" value="MPN"/>
    <property type="match status" value="1"/>
</dbReference>
<dbReference type="Gene3D" id="1.10.150.20">
    <property type="entry name" value="5' to 3' exonuclease, C-terminal subdomain"/>
    <property type="match status" value="1"/>
</dbReference>
<sequence>MKIKDLPKIESSKKHPGEGHRGRLRERFLQGGLAGFHDYEIIELLLTLGTPRKDCKQIAKAAIEEFGSLREVLDAQPEDLIKIKGIGPSNAFGLKLFQAIAERYSRDKIPPKLSFNSLDKVAVYLQKSIGREKKEHFVMLSLDSRNNLIKVSSISIGAINISIVHPREIFKEAIQSSATQIIIAHNHSSGDTTPSENDIHTTKVVVQAGNIIGIKLVDHIIVTESDYLSLQNTNPDLFL</sequence>
<dbReference type="SUPFAM" id="SSF47781">
    <property type="entry name" value="RuvA domain 2-like"/>
    <property type="match status" value="1"/>
</dbReference>
<dbReference type="PANTHER" id="PTHR30471:SF3">
    <property type="entry name" value="UPF0758 PROTEIN YEES-RELATED"/>
    <property type="match status" value="1"/>
</dbReference>
<feature type="domain" description="MPN" evidence="8">
    <location>
        <begin position="114"/>
        <end position="236"/>
    </location>
</feature>
<dbReference type="Pfam" id="PF04002">
    <property type="entry name" value="RadC"/>
    <property type="match status" value="1"/>
</dbReference>
<keyword evidence="4" id="KW-0862">Zinc</keyword>
<dbReference type="InterPro" id="IPR025657">
    <property type="entry name" value="RadC_JAB"/>
</dbReference>
<dbReference type="GO" id="GO:0006508">
    <property type="term" value="P:proteolysis"/>
    <property type="evidence" value="ECO:0007669"/>
    <property type="project" value="UniProtKB-KW"/>
</dbReference>
<evidence type="ECO:0000256" key="2">
    <source>
        <dbReference type="ARBA" id="ARBA00022723"/>
    </source>
</evidence>
<dbReference type="GO" id="GO:0008237">
    <property type="term" value="F:metallopeptidase activity"/>
    <property type="evidence" value="ECO:0007669"/>
    <property type="project" value="UniProtKB-KW"/>
</dbReference>
<dbReference type="NCBIfam" id="TIGR00608">
    <property type="entry name" value="radc"/>
    <property type="match status" value="1"/>
</dbReference>
<evidence type="ECO:0000256" key="7">
    <source>
        <dbReference type="SAM" id="MobiDB-lite"/>
    </source>
</evidence>
<comment type="similarity">
    <text evidence="6">Belongs to the UPF0758 family.</text>
</comment>
<dbReference type="EMBL" id="LCKF01000011">
    <property type="protein sequence ID" value="KKT91500.1"/>
    <property type="molecule type" value="Genomic_DNA"/>
</dbReference>
<accession>A0A0G1L6M2</accession>
<keyword evidence="2" id="KW-0479">Metal-binding</keyword>
<keyword evidence="3" id="KW-0378">Hydrolase</keyword>
<dbReference type="AlphaFoldDB" id="A0A0G1L6M2"/>
<keyword evidence="5" id="KW-0482">Metalloprotease</keyword>
<dbReference type="GO" id="GO:0046872">
    <property type="term" value="F:metal ion binding"/>
    <property type="evidence" value="ECO:0007669"/>
    <property type="project" value="UniProtKB-KW"/>
</dbReference>
<reference evidence="9 10" key="1">
    <citation type="journal article" date="2015" name="Nature">
        <title>rRNA introns, odd ribosomes, and small enigmatic genomes across a large radiation of phyla.</title>
        <authorList>
            <person name="Brown C.T."/>
            <person name="Hug L.A."/>
            <person name="Thomas B.C."/>
            <person name="Sharon I."/>
            <person name="Castelle C.J."/>
            <person name="Singh A."/>
            <person name="Wilkins M.J."/>
            <person name="Williams K.H."/>
            <person name="Banfield J.F."/>
        </authorList>
    </citation>
    <scope>NUCLEOTIDE SEQUENCE [LARGE SCALE GENOMIC DNA]</scope>
</reference>
<dbReference type="CDD" id="cd08071">
    <property type="entry name" value="MPN_DUF2466"/>
    <property type="match status" value="1"/>
</dbReference>
<evidence type="ECO:0000256" key="5">
    <source>
        <dbReference type="ARBA" id="ARBA00023049"/>
    </source>
</evidence>
<dbReference type="InterPro" id="IPR046778">
    <property type="entry name" value="UPF0758_N"/>
</dbReference>
<evidence type="ECO:0000259" key="8">
    <source>
        <dbReference type="PROSITE" id="PS50249"/>
    </source>
</evidence>
<dbReference type="InterPro" id="IPR010994">
    <property type="entry name" value="RuvA_2-like"/>
</dbReference>
<evidence type="ECO:0000313" key="10">
    <source>
        <dbReference type="Proteomes" id="UP000033966"/>
    </source>
</evidence>
<evidence type="ECO:0000256" key="3">
    <source>
        <dbReference type="ARBA" id="ARBA00022801"/>
    </source>
</evidence>
<dbReference type="PANTHER" id="PTHR30471">
    <property type="entry name" value="DNA REPAIR PROTEIN RADC"/>
    <property type="match status" value="1"/>
</dbReference>
<evidence type="ECO:0000256" key="4">
    <source>
        <dbReference type="ARBA" id="ARBA00022833"/>
    </source>
</evidence>
<dbReference type="InterPro" id="IPR001405">
    <property type="entry name" value="UPF0758"/>
</dbReference>
<evidence type="ECO:0000256" key="6">
    <source>
        <dbReference type="RuleBase" id="RU003797"/>
    </source>
</evidence>
<name>A0A0G1L6M2_9BACT</name>
<evidence type="ECO:0000313" key="9">
    <source>
        <dbReference type="EMBL" id="KKT91500.1"/>
    </source>
</evidence>
<proteinExistence type="inferred from homology"/>
<feature type="region of interest" description="Disordered" evidence="7">
    <location>
        <begin position="1"/>
        <end position="22"/>
    </location>
</feature>
<dbReference type="PATRIC" id="fig|1618662.3.peg.264"/>
<gene>
    <name evidence="9" type="ORF">UW92_C0011G0002</name>
</gene>
<dbReference type="Gene3D" id="3.40.140.10">
    <property type="entry name" value="Cytidine Deaminase, domain 2"/>
    <property type="match status" value="1"/>
</dbReference>
<protein>
    <submittedName>
        <fullName evidence="9">Repair protein RadC protein</fullName>
    </submittedName>
</protein>
<evidence type="ECO:0000256" key="1">
    <source>
        <dbReference type="ARBA" id="ARBA00022670"/>
    </source>
</evidence>
<dbReference type="Proteomes" id="UP000033966">
    <property type="component" value="Unassembled WGS sequence"/>
</dbReference>
<dbReference type="NCBIfam" id="NF000642">
    <property type="entry name" value="PRK00024.1"/>
    <property type="match status" value="1"/>
</dbReference>
<dbReference type="Pfam" id="PF20582">
    <property type="entry name" value="UPF0758_N"/>
    <property type="match status" value="1"/>
</dbReference>
<comment type="caution">
    <text evidence="9">The sequence shown here is derived from an EMBL/GenBank/DDBJ whole genome shotgun (WGS) entry which is preliminary data.</text>
</comment>
<dbReference type="InterPro" id="IPR037518">
    <property type="entry name" value="MPN"/>
</dbReference>
<organism evidence="9 10">
    <name type="scientific">Candidatus Jorgensenbacteria bacterium GW2011_GWA2_45_13</name>
    <dbReference type="NCBI Taxonomy" id="1618662"/>
    <lineage>
        <taxon>Bacteria</taxon>
        <taxon>Candidatus Joergenseniibacteriota</taxon>
    </lineage>
</organism>
<keyword evidence="1" id="KW-0645">Protease</keyword>